<dbReference type="EMBL" id="BSNE01000012">
    <property type="protein sequence ID" value="GLQ02818.1"/>
    <property type="molecule type" value="Genomic_DNA"/>
</dbReference>
<evidence type="ECO:0000313" key="3">
    <source>
        <dbReference type="Proteomes" id="UP001161408"/>
    </source>
</evidence>
<proteinExistence type="predicted"/>
<dbReference type="PANTHER" id="PTHR33055:SF13">
    <property type="entry name" value="TRANSPOSASE"/>
    <property type="match status" value="1"/>
</dbReference>
<dbReference type="AlphaFoldDB" id="A0AA37S2C0"/>
<sequence length="186" mass="20982">MNTINNQNEINVGVDTGKTQLDIYIRPLDIYFTVENNQSGIKHAIQILKKHPVTRVTIEASGRLEQPFIIACAEANIPFVIANPVNIKRFAGAIGQKAKTDKLDAQLIAHFGEAIKPPLSSLKPEQMRLMSDLLSRRRQLMDMQTMEKNRSQIMPKTLSSLIKPILTALKNQIDKVDLKLQKLIEE</sequence>
<dbReference type="InterPro" id="IPR002525">
    <property type="entry name" value="Transp_IS110-like_N"/>
</dbReference>
<feature type="domain" description="Transposase IS110-like N-terminal" evidence="1">
    <location>
        <begin position="12"/>
        <end position="151"/>
    </location>
</feature>
<comment type="caution">
    <text evidence="2">The sequence shown here is derived from an EMBL/GenBank/DDBJ whole genome shotgun (WGS) entry which is preliminary data.</text>
</comment>
<keyword evidence="3" id="KW-1185">Reference proteome</keyword>
<reference evidence="2" key="2">
    <citation type="submission" date="2023-01" db="EMBL/GenBank/DDBJ databases">
        <title>Draft genome sequence of Pseudoalteromonas tetraodonis strain NBRC 103034.</title>
        <authorList>
            <person name="Sun Q."/>
            <person name="Mori K."/>
        </authorList>
    </citation>
    <scope>NUCLEOTIDE SEQUENCE</scope>
    <source>
        <strain evidence="2">NBRC 103034</strain>
    </source>
</reference>
<dbReference type="GO" id="GO:0004803">
    <property type="term" value="F:transposase activity"/>
    <property type="evidence" value="ECO:0007669"/>
    <property type="project" value="InterPro"/>
</dbReference>
<dbReference type="InterPro" id="IPR047650">
    <property type="entry name" value="Transpos_IS110"/>
</dbReference>
<gene>
    <name evidence="2" type="ORF">GCM10007914_16990</name>
</gene>
<accession>A0AA37S2C0</accession>
<name>A0AA37S2C0_9GAMM</name>
<dbReference type="GO" id="GO:0006313">
    <property type="term" value="P:DNA transposition"/>
    <property type="evidence" value="ECO:0007669"/>
    <property type="project" value="InterPro"/>
</dbReference>
<dbReference type="Pfam" id="PF01548">
    <property type="entry name" value="DEDD_Tnp_IS110"/>
    <property type="match status" value="1"/>
</dbReference>
<organism evidence="2 3">
    <name type="scientific">Pseudoalteromonas tetraodonis GFC</name>
    <dbReference type="NCBI Taxonomy" id="1315271"/>
    <lineage>
        <taxon>Bacteria</taxon>
        <taxon>Pseudomonadati</taxon>
        <taxon>Pseudomonadota</taxon>
        <taxon>Gammaproteobacteria</taxon>
        <taxon>Alteromonadales</taxon>
        <taxon>Pseudoalteromonadaceae</taxon>
        <taxon>Pseudoalteromonas</taxon>
    </lineage>
</organism>
<dbReference type="PANTHER" id="PTHR33055">
    <property type="entry name" value="TRANSPOSASE FOR INSERTION SEQUENCE ELEMENT IS1111A"/>
    <property type="match status" value="1"/>
</dbReference>
<evidence type="ECO:0000313" key="2">
    <source>
        <dbReference type="EMBL" id="GLQ02818.1"/>
    </source>
</evidence>
<dbReference type="GO" id="GO:0003677">
    <property type="term" value="F:DNA binding"/>
    <property type="evidence" value="ECO:0007669"/>
    <property type="project" value="InterPro"/>
</dbReference>
<dbReference type="Proteomes" id="UP001161408">
    <property type="component" value="Unassembled WGS sequence"/>
</dbReference>
<protein>
    <recommendedName>
        <fullName evidence="1">Transposase IS110-like N-terminal domain-containing protein</fullName>
    </recommendedName>
</protein>
<evidence type="ECO:0000259" key="1">
    <source>
        <dbReference type="Pfam" id="PF01548"/>
    </source>
</evidence>
<reference evidence="2" key="1">
    <citation type="journal article" date="2014" name="Int. J. Syst. Evol. Microbiol.">
        <title>Complete genome sequence of Corynebacterium casei LMG S-19264T (=DSM 44701T), isolated from a smear-ripened cheese.</title>
        <authorList>
            <consortium name="US DOE Joint Genome Institute (JGI-PGF)"/>
            <person name="Walter F."/>
            <person name="Albersmeier A."/>
            <person name="Kalinowski J."/>
            <person name="Ruckert C."/>
        </authorList>
    </citation>
    <scope>NUCLEOTIDE SEQUENCE</scope>
    <source>
        <strain evidence="2">NBRC 103034</strain>
    </source>
</reference>